<keyword evidence="8" id="KW-1185">Reference proteome</keyword>
<evidence type="ECO:0000259" key="6">
    <source>
        <dbReference type="SMART" id="SM00849"/>
    </source>
</evidence>
<dbReference type="Pfam" id="PF00753">
    <property type="entry name" value="Lactamase_B"/>
    <property type="match status" value="1"/>
</dbReference>
<dbReference type="GO" id="GO:0016787">
    <property type="term" value="F:hydrolase activity"/>
    <property type="evidence" value="ECO:0007669"/>
    <property type="project" value="UniProtKB-KW"/>
</dbReference>
<comment type="similarity">
    <text evidence="1">Belongs to the metallo-beta-lactamase superfamily.</text>
</comment>
<gene>
    <name evidence="7" type="ORF">SAMN05421774_105125</name>
</gene>
<dbReference type="InterPro" id="IPR036866">
    <property type="entry name" value="RibonucZ/Hydroxyglut_hydro"/>
</dbReference>
<dbReference type="PROSITE" id="PS51318">
    <property type="entry name" value="TAT"/>
    <property type="match status" value="1"/>
</dbReference>
<dbReference type="Gene3D" id="3.60.15.10">
    <property type="entry name" value="Ribonuclease Z/Hydroxyacylglutathione hydrolase-like"/>
    <property type="match status" value="1"/>
</dbReference>
<dbReference type="OrthoDB" id="9773738at2"/>
<evidence type="ECO:0000256" key="2">
    <source>
        <dbReference type="ARBA" id="ARBA00022723"/>
    </source>
</evidence>
<evidence type="ECO:0000256" key="3">
    <source>
        <dbReference type="ARBA" id="ARBA00022801"/>
    </source>
</evidence>
<protein>
    <submittedName>
        <fullName evidence="7">Glyoxylase, beta-lactamase superfamily II</fullName>
    </submittedName>
</protein>
<keyword evidence="3" id="KW-0378">Hydrolase</keyword>
<accession>A0A1N7PBQ8</accession>
<evidence type="ECO:0000313" key="7">
    <source>
        <dbReference type="EMBL" id="SIT08042.1"/>
    </source>
</evidence>
<keyword evidence="5" id="KW-0732">Signal</keyword>
<name>A0A1N7PBQ8_9RHOB</name>
<dbReference type="RefSeq" id="WP_076531964.1">
    <property type="nucleotide sequence ID" value="NZ_BMEH01000005.1"/>
</dbReference>
<dbReference type="AlphaFoldDB" id="A0A1N7PBQ8"/>
<dbReference type="EMBL" id="FTOT01000005">
    <property type="protein sequence ID" value="SIT08042.1"/>
    <property type="molecule type" value="Genomic_DNA"/>
</dbReference>
<proteinExistence type="inferred from homology"/>
<dbReference type="InterPro" id="IPR051013">
    <property type="entry name" value="MBL_superfamily_lactonases"/>
</dbReference>
<dbReference type="GO" id="GO:0046872">
    <property type="term" value="F:metal ion binding"/>
    <property type="evidence" value="ECO:0007669"/>
    <property type="project" value="UniProtKB-KW"/>
</dbReference>
<organism evidence="7 8">
    <name type="scientific">Gemmobacter megaterium</name>
    <dbReference type="NCBI Taxonomy" id="1086013"/>
    <lineage>
        <taxon>Bacteria</taxon>
        <taxon>Pseudomonadati</taxon>
        <taxon>Pseudomonadota</taxon>
        <taxon>Alphaproteobacteria</taxon>
        <taxon>Rhodobacterales</taxon>
        <taxon>Paracoccaceae</taxon>
        <taxon>Gemmobacter</taxon>
    </lineage>
</organism>
<feature type="domain" description="Metallo-beta-lactamase" evidence="6">
    <location>
        <begin position="104"/>
        <end position="309"/>
    </location>
</feature>
<dbReference type="STRING" id="1086013.SAMN05421774_105125"/>
<evidence type="ECO:0000313" key="8">
    <source>
        <dbReference type="Proteomes" id="UP000186141"/>
    </source>
</evidence>
<dbReference type="InterPro" id="IPR001279">
    <property type="entry name" value="Metallo-B-lactamas"/>
</dbReference>
<evidence type="ECO:0000256" key="1">
    <source>
        <dbReference type="ARBA" id="ARBA00007749"/>
    </source>
</evidence>
<dbReference type="InterPro" id="IPR006311">
    <property type="entry name" value="TAT_signal"/>
</dbReference>
<dbReference type="Proteomes" id="UP000186141">
    <property type="component" value="Unassembled WGS sequence"/>
</dbReference>
<feature type="signal peptide" evidence="5">
    <location>
        <begin position="1"/>
        <end position="20"/>
    </location>
</feature>
<feature type="chain" id="PRO_5012184904" evidence="5">
    <location>
        <begin position="21"/>
        <end position="335"/>
    </location>
</feature>
<dbReference type="SUPFAM" id="SSF56281">
    <property type="entry name" value="Metallo-hydrolase/oxidoreductase"/>
    <property type="match status" value="1"/>
</dbReference>
<keyword evidence="2" id="KW-0479">Metal-binding</keyword>
<evidence type="ECO:0000256" key="4">
    <source>
        <dbReference type="ARBA" id="ARBA00022833"/>
    </source>
</evidence>
<sequence>MKEKLSLSRRGFLRTGSLFAAAPLAAPFVSAGLIPAAAQAQTVTPALSQPSWYRFAIGEYEATILSDGLLDLGSAADQFPKADPAEVQKIMDEEFLPMAPMMLEQNCLILKTADRLVLFDSGMGSTKLFGDDSGKLLANIKAAGFDPATITDIVLTHAHCDHCWGIMADDGTPNFPNADIHISQADFDFWTDEGKLTAGGFVQTFVEGARKNLLPRRERVFFFDDGKEVLPGIQAVSTPGHTIGHTSFVITSGGQNFLNVGDVVHHYALLFKNPQWEFAFDSDPAQAAKTRVKLYEMAVSERLPMIGYHFPFPGIGNIRRDGTAFRYVPAHYHHG</sequence>
<evidence type="ECO:0000256" key="5">
    <source>
        <dbReference type="SAM" id="SignalP"/>
    </source>
</evidence>
<dbReference type="CDD" id="cd07720">
    <property type="entry name" value="OPHC2-like_MBL-fold"/>
    <property type="match status" value="1"/>
</dbReference>
<dbReference type="SMART" id="SM00849">
    <property type="entry name" value="Lactamase_B"/>
    <property type="match status" value="1"/>
</dbReference>
<reference evidence="7 8" key="1">
    <citation type="submission" date="2017-01" db="EMBL/GenBank/DDBJ databases">
        <authorList>
            <person name="Mah S.A."/>
            <person name="Swanson W.J."/>
            <person name="Moy G.W."/>
            <person name="Vacquier V.D."/>
        </authorList>
    </citation>
    <scope>NUCLEOTIDE SEQUENCE [LARGE SCALE GENOMIC DNA]</scope>
    <source>
        <strain evidence="7 8">DSM 26375</strain>
    </source>
</reference>
<dbReference type="PANTHER" id="PTHR42978">
    <property type="entry name" value="QUORUM-QUENCHING LACTONASE YTNP-RELATED-RELATED"/>
    <property type="match status" value="1"/>
</dbReference>
<keyword evidence="4" id="KW-0862">Zinc</keyword>
<dbReference type="PANTHER" id="PTHR42978:SF6">
    <property type="entry name" value="QUORUM-QUENCHING LACTONASE YTNP-RELATED"/>
    <property type="match status" value="1"/>
</dbReference>